<dbReference type="Gene3D" id="3.40.630.30">
    <property type="match status" value="1"/>
</dbReference>
<dbReference type="SUPFAM" id="SSF55729">
    <property type="entry name" value="Acyl-CoA N-acyltransferases (Nat)"/>
    <property type="match status" value="1"/>
</dbReference>
<dbReference type="PANTHER" id="PTHR41368:SF1">
    <property type="entry name" value="PROTEIN YGHO"/>
    <property type="match status" value="1"/>
</dbReference>
<dbReference type="InterPro" id="IPR016181">
    <property type="entry name" value="Acyl_CoA_acyltransferase"/>
</dbReference>
<gene>
    <name evidence="1" type="ORF">FRD01_17480</name>
</gene>
<dbReference type="KEGG" id="bbae:FRD01_17480"/>
<dbReference type="OrthoDB" id="9806005at2"/>
<evidence type="ECO:0000313" key="2">
    <source>
        <dbReference type="Proteomes" id="UP000321595"/>
    </source>
</evidence>
<dbReference type="AlphaFoldDB" id="A0A5B8XV05"/>
<organism evidence="1 2">
    <name type="scientific">Microvenator marinus</name>
    <dbReference type="NCBI Taxonomy" id="2600177"/>
    <lineage>
        <taxon>Bacteria</taxon>
        <taxon>Deltaproteobacteria</taxon>
        <taxon>Bradymonadales</taxon>
        <taxon>Microvenatoraceae</taxon>
        <taxon>Microvenator</taxon>
    </lineage>
</organism>
<evidence type="ECO:0000313" key="1">
    <source>
        <dbReference type="EMBL" id="QED28997.1"/>
    </source>
</evidence>
<dbReference type="Proteomes" id="UP000321595">
    <property type="component" value="Chromosome"/>
</dbReference>
<keyword evidence="2" id="KW-1185">Reference proteome</keyword>
<protein>
    <recommendedName>
        <fullName evidence="3">N-acetyltransferase domain-containing protein</fullName>
    </recommendedName>
</protein>
<dbReference type="RefSeq" id="WP_146961917.1">
    <property type="nucleotide sequence ID" value="NZ_CP042467.1"/>
</dbReference>
<dbReference type="PANTHER" id="PTHR41368">
    <property type="entry name" value="PROTEIN YGHO"/>
    <property type="match status" value="1"/>
</dbReference>
<proteinExistence type="predicted"/>
<reference evidence="1 2" key="1">
    <citation type="submission" date="2019-08" db="EMBL/GenBank/DDBJ databases">
        <authorList>
            <person name="Liang Q."/>
        </authorList>
    </citation>
    <scope>NUCLEOTIDE SEQUENCE [LARGE SCALE GENOMIC DNA]</scope>
    <source>
        <strain evidence="1 2">V1718</strain>
    </source>
</reference>
<accession>A0A5B8XV05</accession>
<name>A0A5B8XV05_9DELT</name>
<sequence>MSLEIRPVISERDIWAFDKLGLSLYRELDLGLRPLHTRSFLRESHPYYRRARSQAWVAFDGKHAIGRIAATIDHRRFDDGTGIVGLFDSVESKEVSHALLHVAQDWLRVRGARRAIGPLLPGAIVNGGLMTSGFEEPNPQGALPGHPYYWEHWESAGWKHEIDLYTWKVGHQPAPKQVRQIARLVQERRDLEVRRLSKTHFERDLDLMTMIYNAAWAGTWGWVPADREDLRAYLQPDLIDFEVSRLVFIASKPAAMAIVMPNRTPLSNLSRPQRVLSRLMRPETFRVALFGVVPEYRGHKVGGLAIHLYIRMLHAARMAGYHSGEATFTSSLDEIPNNGMAIIGAELAHTYRICSKSFV</sequence>
<dbReference type="EMBL" id="CP042467">
    <property type="protein sequence ID" value="QED28997.1"/>
    <property type="molecule type" value="Genomic_DNA"/>
</dbReference>
<dbReference type="InterPro" id="IPR039968">
    <property type="entry name" value="BcerS-like"/>
</dbReference>
<evidence type="ECO:0008006" key="3">
    <source>
        <dbReference type="Google" id="ProtNLM"/>
    </source>
</evidence>